<protein>
    <recommendedName>
        <fullName evidence="4">Peptidase M28 domain-containing protein</fullName>
    </recommendedName>
</protein>
<evidence type="ECO:0000256" key="3">
    <source>
        <dbReference type="SAM" id="Phobius"/>
    </source>
</evidence>
<dbReference type="Proteomes" id="UP000006671">
    <property type="component" value="Unassembled WGS sequence"/>
</dbReference>
<evidence type="ECO:0000256" key="2">
    <source>
        <dbReference type="ARBA" id="ARBA00005634"/>
    </source>
</evidence>
<dbReference type="InterPro" id="IPR007484">
    <property type="entry name" value="Peptidase_M28"/>
</dbReference>
<keyword evidence="3" id="KW-1133">Transmembrane helix</keyword>
<proteinExistence type="inferred from homology"/>
<feature type="transmembrane region" description="Helical" evidence="3">
    <location>
        <begin position="421"/>
        <end position="449"/>
    </location>
</feature>
<dbReference type="AlphaFoldDB" id="D2V6N7"/>
<keyword evidence="3" id="KW-0472">Membrane</keyword>
<dbReference type="KEGG" id="ngr:NAEGRDRAFT_78810"/>
<dbReference type="InterPro" id="IPR045175">
    <property type="entry name" value="M28_fam"/>
</dbReference>
<dbReference type="VEuPathDB" id="AmoebaDB:NAEGRDRAFT_78810"/>
<comment type="similarity">
    <text evidence="2">Belongs to the peptidase M28 family. M28B subfamily.</text>
</comment>
<feature type="transmembrane region" description="Helical" evidence="3">
    <location>
        <begin position="530"/>
        <end position="550"/>
    </location>
</feature>
<feature type="domain" description="Peptidase M28" evidence="4">
    <location>
        <begin position="123"/>
        <end position="326"/>
    </location>
</feature>
<accession>D2V6N7</accession>
<evidence type="ECO:0000313" key="5">
    <source>
        <dbReference type="EMBL" id="EFC47609.1"/>
    </source>
</evidence>
<feature type="transmembrane region" description="Helical" evidence="3">
    <location>
        <begin position="556"/>
        <end position="583"/>
    </location>
</feature>
<dbReference type="GO" id="GO:0008235">
    <property type="term" value="F:metalloexopeptidase activity"/>
    <property type="evidence" value="ECO:0007669"/>
    <property type="project" value="InterPro"/>
</dbReference>
<dbReference type="RefSeq" id="XP_002680353.1">
    <property type="nucleotide sequence ID" value="XM_002680307.1"/>
</dbReference>
<reference evidence="5 6" key="1">
    <citation type="journal article" date="2010" name="Cell">
        <title>The genome of Naegleria gruberi illuminates early eukaryotic versatility.</title>
        <authorList>
            <person name="Fritz-Laylin L.K."/>
            <person name="Prochnik S.E."/>
            <person name="Ginger M.L."/>
            <person name="Dacks J.B."/>
            <person name="Carpenter M.L."/>
            <person name="Field M.C."/>
            <person name="Kuo A."/>
            <person name="Paredez A."/>
            <person name="Chapman J."/>
            <person name="Pham J."/>
            <person name="Shu S."/>
            <person name="Neupane R."/>
            <person name="Cipriano M."/>
            <person name="Mancuso J."/>
            <person name="Tu H."/>
            <person name="Salamov A."/>
            <person name="Lindquist E."/>
            <person name="Shapiro H."/>
            <person name="Lucas S."/>
            <person name="Grigoriev I.V."/>
            <person name="Cande W.Z."/>
            <person name="Fulton C."/>
            <person name="Rokhsar D.S."/>
            <person name="Dawson S.C."/>
        </authorList>
    </citation>
    <scope>NUCLEOTIDE SEQUENCE [LARGE SCALE GENOMIC DNA]</scope>
    <source>
        <strain evidence="5 6">NEG-M</strain>
    </source>
</reference>
<feature type="transmembrane region" description="Helical" evidence="3">
    <location>
        <begin position="742"/>
        <end position="763"/>
    </location>
</feature>
<dbReference type="eggNOG" id="KOG2194">
    <property type="taxonomic scope" value="Eukaryota"/>
</dbReference>
<dbReference type="PANTHER" id="PTHR12147">
    <property type="entry name" value="METALLOPEPTIDASE M28 FAMILY MEMBER"/>
    <property type="match status" value="1"/>
</dbReference>
<keyword evidence="6" id="KW-1185">Reference proteome</keyword>
<feature type="transmembrane region" description="Helical" evidence="3">
    <location>
        <begin position="377"/>
        <end position="401"/>
    </location>
</feature>
<dbReference type="Gene3D" id="3.40.630.10">
    <property type="entry name" value="Zn peptidases"/>
    <property type="match status" value="1"/>
</dbReference>
<dbReference type="Pfam" id="PF04389">
    <property type="entry name" value="Peptidase_M28"/>
    <property type="match status" value="1"/>
</dbReference>
<evidence type="ECO:0000259" key="4">
    <source>
        <dbReference type="Pfam" id="PF04389"/>
    </source>
</evidence>
<dbReference type="OrthoDB" id="76293at2759"/>
<comment type="cofactor">
    <cofactor evidence="1">
        <name>Zn(2+)</name>
        <dbReference type="ChEBI" id="CHEBI:29105"/>
    </cofactor>
</comment>
<evidence type="ECO:0000313" key="6">
    <source>
        <dbReference type="Proteomes" id="UP000006671"/>
    </source>
</evidence>
<keyword evidence="3" id="KW-0812">Transmembrane</keyword>
<name>D2V6N7_NAEGR</name>
<dbReference type="SUPFAM" id="SSF53187">
    <property type="entry name" value="Zn-dependent exopeptidases"/>
    <property type="match status" value="1"/>
</dbReference>
<dbReference type="PANTHER" id="PTHR12147:SF26">
    <property type="entry name" value="PEPTIDASE M28 DOMAIN-CONTAINING PROTEIN"/>
    <property type="match status" value="1"/>
</dbReference>
<dbReference type="GO" id="GO:0006508">
    <property type="term" value="P:proteolysis"/>
    <property type="evidence" value="ECO:0007669"/>
    <property type="project" value="InterPro"/>
</dbReference>
<evidence type="ECO:0000256" key="1">
    <source>
        <dbReference type="ARBA" id="ARBA00001947"/>
    </source>
</evidence>
<feature type="transmembrane region" description="Helical" evidence="3">
    <location>
        <begin position="670"/>
        <end position="691"/>
    </location>
</feature>
<dbReference type="InParanoid" id="D2V6N7"/>
<feature type="transmembrane region" description="Helical" evidence="3">
    <location>
        <begin position="711"/>
        <end position="730"/>
    </location>
</feature>
<sequence length="1033" mass="115548">MFSLRYWCFTLYPSNFLYAPCIWLFIPVLLFGSAILIGLLGGRQMPFYLEQSTVATSFSEDRARIYLKALTTNNDKPIVRVPGSLAALTARDYIYNLTNTWASKTTGSYGLEVQKQDYHQFSNVLVRVTPKTTTQNVDDMHSFLVASHYDSVEFSAGASSAASGVATMLELIYNLISQDTTTGPTYPVVFFFGGGSTQSTPEATVAFMKNHQWSKKCLRFVNLDSVGSGGKAMVSRMTDQSIIGEYGNVHPYISVIGYELSRLTTYTNDYDVFSSRDYRNTTLPKFYLKGMDYAYYWDGYYYGTKFDTYDVVGEKTLQHLGDNVLAQILSVTRNEKIMEESNTEYEANYDADIVYFDILGGFTINLSFGWSQAIQGIIVVVDLVLPIVLVIIDHMISLRYHDTSSVYQLFKKSTTGLQARLLYLVLYLGGYVLSLGFGILFAAVLGAIVDGIQHMPWYRDPVLAIFLFALPTLLGMFLAQYGVHVIGNAVISGCGCFKMYRVSMKDKSELKAGENTAAQTLVYAIDKERYLALTFFWGLLTAASLCTQLKSFYIVYFWSFCLSGMLIILLVLDRVIMWTYLIVRNKTRAKALEAMGATMTEELTEAGDDVNKRKKFLELRRKKKEDELSKDDSSYLNKLAKKRNLRHEIASQLSSFTWKDFFHALHYHQLYWFIFMAIASWPPLTVTIDILDRFSHMLIPLMSRANYPVSGAMIGSAIGLIIFLMTISYMPSMHRAANFGKVLIVNGLALALVIIIAIASSGFTSTTPRKIKYAQNTKIGGAAITAQSTDVTTALSIDGVAGKSVTFDLANSLSSITMQSFDGISVRSVLSTYKSYYGMDSSIAFHRESCSTYKCEFVMWSGTTSSKYTSYHLHLKQLDIFNVVNTFDDNYNYTTLTLKVSLNEKLEQGLFKLSLSGDNSTITACDLNSADTNKIKSLYYHTTDSGVHSLYKYGMTYQETLIDVQIRTSKYATSLPTLALSNEVYECEISGSEVVSAMSALYDAGKYYLTPLGSGSCDMLTESSTVNIKITNN</sequence>
<dbReference type="EMBL" id="GG738854">
    <property type="protein sequence ID" value="EFC47609.1"/>
    <property type="molecule type" value="Genomic_DNA"/>
</dbReference>
<gene>
    <name evidence="5" type="ORF">NAEGRDRAFT_78810</name>
</gene>
<organism evidence="6">
    <name type="scientific">Naegleria gruberi</name>
    <name type="common">Amoeba</name>
    <dbReference type="NCBI Taxonomy" id="5762"/>
    <lineage>
        <taxon>Eukaryota</taxon>
        <taxon>Discoba</taxon>
        <taxon>Heterolobosea</taxon>
        <taxon>Tetramitia</taxon>
        <taxon>Eutetramitia</taxon>
        <taxon>Vahlkampfiidae</taxon>
        <taxon>Naegleria</taxon>
    </lineage>
</organism>
<dbReference type="STRING" id="5762.D2V6N7"/>
<feature type="transmembrane region" description="Helical" evidence="3">
    <location>
        <begin position="16"/>
        <end position="40"/>
    </location>
</feature>
<dbReference type="GeneID" id="8861665"/>
<dbReference type="OMA" id="HMISLRY"/>
<feature type="transmembrane region" description="Helical" evidence="3">
    <location>
        <begin position="461"/>
        <end position="479"/>
    </location>
</feature>